<protein>
    <recommendedName>
        <fullName evidence="3">F-box domain-containing protein</fullName>
    </recommendedName>
</protein>
<gene>
    <name evidence="1" type="ORF">Rhopal_005440-T1</name>
</gene>
<proteinExistence type="predicted"/>
<evidence type="ECO:0000313" key="1">
    <source>
        <dbReference type="EMBL" id="GJN92410.1"/>
    </source>
</evidence>
<dbReference type="Proteomes" id="UP001342314">
    <property type="component" value="Unassembled WGS sequence"/>
</dbReference>
<name>A0AAV5GR83_9BASI</name>
<reference evidence="1 2" key="1">
    <citation type="submission" date="2021-12" db="EMBL/GenBank/DDBJ databases">
        <title>High titer production of polyol ester of fatty acids by Rhodotorula paludigena BS15 towards product separation-free biomass refinery.</title>
        <authorList>
            <person name="Mano J."/>
            <person name="Ono H."/>
            <person name="Tanaka T."/>
            <person name="Naito K."/>
            <person name="Sushida H."/>
            <person name="Ike M."/>
            <person name="Tokuyasu K."/>
            <person name="Kitaoka M."/>
        </authorList>
    </citation>
    <scope>NUCLEOTIDE SEQUENCE [LARGE SCALE GENOMIC DNA]</scope>
    <source>
        <strain evidence="1 2">BS15</strain>
    </source>
</reference>
<keyword evidence="2" id="KW-1185">Reference proteome</keyword>
<evidence type="ECO:0000313" key="2">
    <source>
        <dbReference type="Proteomes" id="UP001342314"/>
    </source>
</evidence>
<comment type="caution">
    <text evidence="1">The sequence shown here is derived from an EMBL/GenBank/DDBJ whole genome shotgun (WGS) entry which is preliminary data.</text>
</comment>
<accession>A0AAV5GR83</accession>
<dbReference type="EMBL" id="BQKY01000011">
    <property type="protein sequence ID" value="GJN92410.1"/>
    <property type="molecule type" value="Genomic_DNA"/>
</dbReference>
<sequence length="397" mass="44199">MIPALPLDVVRLVFDFLADSLDEASRRAEGARLALIQRAWQEPAYELAWREVTVANVRDKGLLDHLLAHRNLLGYVRKIEIPSVQGPCPTGINLCEQRHPLELTHYFLLSPEEAQPFRDLILSCPNLLSLELPVSFPNLDLIRELSKSHVAAKLHALDITLNPEGHFDLVNLHIVLARFIGLDYLQLRPIKFENSLWSYDPQGCMPQLAVATLVVTLTSQHQDVYVGAFSRMIVALIARSSFRSLMLQNYAGDSALPNWLPTCGNLVDLTLWCASPFDLCHLLQPITQLLPKLYSLQTLLISSQPLYYQLADLPLAAFLHSLPSRVRHAAVYSVAFPPSDIPVASLADLQPSVNSPAQATVKVVLAELVGLPGMWFTKHAELRKSDQSAVGWVIVEP</sequence>
<evidence type="ECO:0008006" key="3">
    <source>
        <dbReference type="Google" id="ProtNLM"/>
    </source>
</evidence>
<dbReference type="AlphaFoldDB" id="A0AAV5GR83"/>
<organism evidence="1 2">
    <name type="scientific">Rhodotorula paludigena</name>
    <dbReference type="NCBI Taxonomy" id="86838"/>
    <lineage>
        <taxon>Eukaryota</taxon>
        <taxon>Fungi</taxon>
        <taxon>Dikarya</taxon>
        <taxon>Basidiomycota</taxon>
        <taxon>Pucciniomycotina</taxon>
        <taxon>Microbotryomycetes</taxon>
        <taxon>Sporidiobolales</taxon>
        <taxon>Sporidiobolaceae</taxon>
        <taxon>Rhodotorula</taxon>
    </lineage>
</organism>
<dbReference type="SUPFAM" id="SSF52047">
    <property type="entry name" value="RNI-like"/>
    <property type="match status" value="1"/>
</dbReference>